<comment type="caution">
    <text evidence="1">The sequence shown here is derived from an EMBL/GenBank/DDBJ whole genome shotgun (WGS) entry which is preliminary data.</text>
</comment>
<dbReference type="AlphaFoldDB" id="A0A397S8Q2"/>
<keyword evidence="2" id="KW-1185">Reference proteome</keyword>
<proteinExistence type="predicted"/>
<dbReference type="Proteomes" id="UP000265703">
    <property type="component" value="Unassembled WGS sequence"/>
</dbReference>
<evidence type="ECO:0000313" key="2">
    <source>
        <dbReference type="Proteomes" id="UP000265703"/>
    </source>
</evidence>
<dbReference type="EMBL" id="QKYT01000675">
    <property type="protein sequence ID" value="RIA82338.1"/>
    <property type="molecule type" value="Genomic_DNA"/>
</dbReference>
<reference evidence="1 2" key="1">
    <citation type="submission" date="2018-06" db="EMBL/GenBank/DDBJ databases">
        <title>Comparative genomics reveals the genomic features of Rhizophagus irregularis, R. cerebriforme, R. diaphanum and Gigaspora rosea, and their symbiotic lifestyle signature.</title>
        <authorList>
            <person name="Morin E."/>
            <person name="San Clemente H."/>
            <person name="Chen E.C.H."/>
            <person name="De La Providencia I."/>
            <person name="Hainaut M."/>
            <person name="Kuo A."/>
            <person name="Kohler A."/>
            <person name="Murat C."/>
            <person name="Tang N."/>
            <person name="Roy S."/>
            <person name="Loubradou J."/>
            <person name="Henrissat B."/>
            <person name="Grigoriev I.V."/>
            <person name="Corradi N."/>
            <person name="Roux C."/>
            <person name="Martin F.M."/>
        </authorList>
    </citation>
    <scope>NUCLEOTIDE SEQUENCE [LARGE SCALE GENOMIC DNA]</scope>
    <source>
        <strain evidence="1 2">DAOM 227022</strain>
    </source>
</reference>
<evidence type="ECO:0000313" key="1">
    <source>
        <dbReference type="EMBL" id="RIA82338.1"/>
    </source>
</evidence>
<accession>A0A397S8Q2</accession>
<sequence>MKFLLLVFSRYRSIIEREKFWLALVDIGYIIFIKLFHCCNIDLQNFPRLKRN</sequence>
<name>A0A397S8Q2_9GLOM</name>
<gene>
    <name evidence="1" type="ORF">C1645_788522</name>
</gene>
<organism evidence="1 2">
    <name type="scientific">Glomus cerebriforme</name>
    <dbReference type="NCBI Taxonomy" id="658196"/>
    <lineage>
        <taxon>Eukaryota</taxon>
        <taxon>Fungi</taxon>
        <taxon>Fungi incertae sedis</taxon>
        <taxon>Mucoromycota</taxon>
        <taxon>Glomeromycotina</taxon>
        <taxon>Glomeromycetes</taxon>
        <taxon>Glomerales</taxon>
        <taxon>Glomeraceae</taxon>
        <taxon>Glomus</taxon>
    </lineage>
</organism>
<protein>
    <submittedName>
        <fullName evidence="1">Uncharacterized protein</fullName>
    </submittedName>
</protein>